<dbReference type="PROSITE" id="PS50297">
    <property type="entry name" value="ANK_REP_REGION"/>
    <property type="match status" value="5"/>
</dbReference>
<dbReference type="InterPro" id="IPR002110">
    <property type="entry name" value="Ankyrin_rpt"/>
</dbReference>
<evidence type="ECO:0000313" key="6">
    <source>
        <dbReference type="Proteomes" id="UP000324324"/>
    </source>
</evidence>
<proteinExistence type="predicted"/>
<dbReference type="Gene3D" id="1.25.40.20">
    <property type="entry name" value="Ankyrin repeat-containing domain"/>
    <property type="match status" value="5"/>
</dbReference>
<name>A0A5M8AVP4_9BURK</name>
<feature type="repeat" description="ANK" evidence="3">
    <location>
        <begin position="77"/>
        <end position="110"/>
    </location>
</feature>
<evidence type="ECO:0000256" key="1">
    <source>
        <dbReference type="ARBA" id="ARBA00022737"/>
    </source>
</evidence>
<dbReference type="Proteomes" id="UP000324324">
    <property type="component" value="Unassembled WGS sequence"/>
</dbReference>
<sequence>MQRNPFEPFPDDANASGNPARPATASPSASPYSRTPPSSSANSALPAVHAAIRSGKLALVRQALAAAPDALQTCDGQGDPPLHYAVRSAAPVALLACLLEHGARLDARNMRGETAMHIAFSQQHTDPAWLAWLLGHAGRKGDTGAWLAAFVPDADGRYAYEYGLGAQRQPRPGMEPIMAGLQRQDGWYRAYLANMARAVSSADLADLATLLSCEMPLDLAVQRGKTALMVAAELGHEAVVDMLLAHADEHGMRQLNLGAADSGDTALMLAAFHGHVAVVERLLAASAATEVPSQCGDTALMAAAIAGHDGIVERLLDAGAIVDTRNALGRTALMFAAVAGHRGTVEVLLRHGAAVDAKDGEGRTALAFAALHSATLYAGASLQDRVTAIHVDTMGSFAALTRSGTPQGANERRDVAAGLGPARHRDTARTLLHHGAAVDSRDIRGATALMHAAANGHIEILAVLLGAGADWDLRDNSGRTALTYATAAGHVHAARMLKSCQG</sequence>
<feature type="compositionally biased region" description="Low complexity" evidence="4">
    <location>
        <begin position="19"/>
        <end position="42"/>
    </location>
</feature>
<feature type="region of interest" description="Disordered" evidence="4">
    <location>
        <begin position="1"/>
        <end position="42"/>
    </location>
</feature>
<feature type="repeat" description="ANK" evidence="3">
    <location>
        <begin position="295"/>
        <end position="327"/>
    </location>
</feature>
<dbReference type="AlphaFoldDB" id="A0A5M8AVP4"/>
<keyword evidence="1" id="KW-0677">Repeat</keyword>
<evidence type="ECO:0000256" key="2">
    <source>
        <dbReference type="ARBA" id="ARBA00023043"/>
    </source>
</evidence>
<dbReference type="InterPro" id="IPR036770">
    <property type="entry name" value="Ankyrin_rpt-contain_sf"/>
</dbReference>
<evidence type="ECO:0000256" key="4">
    <source>
        <dbReference type="SAM" id="MobiDB-lite"/>
    </source>
</evidence>
<dbReference type="Pfam" id="PF13637">
    <property type="entry name" value="Ank_4"/>
    <property type="match status" value="1"/>
</dbReference>
<protein>
    <submittedName>
        <fullName evidence="5">Uncharacterized protein</fullName>
    </submittedName>
</protein>
<evidence type="ECO:0000256" key="3">
    <source>
        <dbReference type="PROSITE-ProRule" id="PRU00023"/>
    </source>
</evidence>
<evidence type="ECO:0000313" key="5">
    <source>
        <dbReference type="EMBL" id="KAA6126255.1"/>
    </source>
</evidence>
<dbReference type="PRINTS" id="PR01415">
    <property type="entry name" value="ANKYRIN"/>
</dbReference>
<dbReference type="SMART" id="SM00248">
    <property type="entry name" value="ANK"/>
    <property type="match status" value="8"/>
</dbReference>
<feature type="repeat" description="ANK" evidence="3">
    <location>
        <begin position="328"/>
        <end position="360"/>
    </location>
</feature>
<gene>
    <name evidence="5" type="ORF">F1599_09830</name>
</gene>
<feature type="repeat" description="ANK" evidence="3">
    <location>
        <begin position="262"/>
        <end position="294"/>
    </location>
</feature>
<dbReference type="EMBL" id="VWRN01000027">
    <property type="protein sequence ID" value="KAA6126255.1"/>
    <property type="molecule type" value="Genomic_DNA"/>
</dbReference>
<dbReference type="Pfam" id="PF12796">
    <property type="entry name" value="Ank_2"/>
    <property type="match status" value="3"/>
</dbReference>
<dbReference type="PANTHER" id="PTHR23206">
    <property type="entry name" value="MASK PROTEIN"/>
    <property type="match status" value="1"/>
</dbReference>
<comment type="caution">
    <text evidence="5">The sequence shown here is derived from an EMBL/GenBank/DDBJ whole genome shotgun (WGS) entry which is preliminary data.</text>
</comment>
<keyword evidence="6" id="KW-1185">Reference proteome</keyword>
<dbReference type="RefSeq" id="WP_150082908.1">
    <property type="nucleotide sequence ID" value="NZ_VWRN01000027.1"/>
</dbReference>
<dbReference type="PROSITE" id="PS50088">
    <property type="entry name" value="ANK_REPEAT"/>
    <property type="match status" value="5"/>
</dbReference>
<dbReference type="InterPro" id="IPR051631">
    <property type="entry name" value="Ankyrin-KH/SAM_domain"/>
</dbReference>
<accession>A0A5M8AVP4</accession>
<organism evidence="5 6">
    <name type="scientific">Cupriavidus cauae</name>
    <dbReference type="NCBI Taxonomy" id="2608999"/>
    <lineage>
        <taxon>Bacteria</taxon>
        <taxon>Pseudomonadati</taxon>
        <taxon>Pseudomonadota</taxon>
        <taxon>Betaproteobacteria</taxon>
        <taxon>Burkholderiales</taxon>
        <taxon>Burkholderiaceae</taxon>
        <taxon>Cupriavidus</taxon>
    </lineage>
</organism>
<feature type="repeat" description="ANK" evidence="3">
    <location>
        <begin position="444"/>
        <end position="476"/>
    </location>
</feature>
<keyword evidence="2 3" id="KW-0040">ANK repeat</keyword>
<dbReference type="SUPFAM" id="SSF48403">
    <property type="entry name" value="Ankyrin repeat"/>
    <property type="match status" value="2"/>
</dbReference>
<dbReference type="PANTHER" id="PTHR23206:SF8">
    <property type="entry name" value="ANKYRIN REPEAT AND KH DOMAIN-CONTAINING 1"/>
    <property type="match status" value="1"/>
</dbReference>
<reference evidence="5 6" key="1">
    <citation type="submission" date="2019-09" db="EMBL/GenBank/DDBJ databases">
        <title>Isolation of a novel species in the genus Cupriavidus from patients with sepsis using whole genome sequencing.</title>
        <authorList>
            <person name="Kweon O.J."/>
            <person name="Lee M.-K."/>
        </authorList>
    </citation>
    <scope>NUCLEOTIDE SEQUENCE [LARGE SCALE GENOMIC DNA]</scope>
    <source>
        <strain evidence="5 6">MKL-01</strain>
    </source>
</reference>